<evidence type="ECO:0000256" key="1">
    <source>
        <dbReference type="SAM" id="MobiDB-lite"/>
    </source>
</evidence>
<sequence length="244" mass="26972">MATVRRSKAMPTDGPTAKFLYTIIKQLDLKSVSHRHFFLLHSQEVLWTAANNVPPQIDWNLVASQLEISNGHAARMRYSRFRQQMEGITSTPRSSRPKKTPAKTGKGTTSKADLLKDRGSPQPLVKQENAGPAYESNPYIKVDPYGHEVQNLAEIPHVCTQVMHPQPVQPHMVPYTSLTAAPGTLTMYAPVPAFPPSPPVALHQQAGPSTWAPIKTEPEPEPKPEAGGKMHEAFVKVEPPQEKQ</sequence>
<dbReference type="AlphaFoldDB" id="A0A8H3NMB1"/>
<dbReference type="EMBL" id="BLKC01000024">
    <property type="protein sequence ID" value="GFF34738.1"/>
    <property type="molecule type" value="Genomic_DNA"/>
</dbReference>
<accession>A0A8H3NMB1</accession>
<gene>
    <name evidence="3" type="ORF">IFM46972_04329</name>
</gene>
<feature type="region of interest" description="Disordered" evidence="1">
    <location>
        <begin position="200"/>
        <end position="244"/>
    </location>
</feature>
<evidence type="ECO:0000313" key="3">
    <source>
        <dbReference type="EMBL" id="GFF34738.1"/>
    </source>
</evidence>
<dbReference type="InterPro" id="IPR054505">
    <property type="entry name" value="Myb_DNA-bind_8"/>
</dbReference>
<reference evidence="3 4" key="1">
    <citation type="submission" date="2020-01" db="EMBL/GenBank/DDBJ databases">
        <title>Draft genome sequence of Aspergillus udagawae IFM 46972.</title>
        <authorList>
            <person name="Takahashi H."/>
            <person name="Yaguchi T."/>
        </authorList>
    </citation>
    <scope>NUCLEOTIDE SEQUENCE [LARGE SCALE GENOMIC DNA]</scope>
    <source>
        <strain evidence="3 4">IFM 46972</strain>
    </source>
</reference>
<protein>
    <recommendedName>
        <fullName evidence="2">Myb-like DNA-binding domain-containing protein</fullName>
    </recommendedName>
</protein>
<evidence type="ECO:0000313" key="4">
    <source>
        <dbReference type="Proteomes" id="UP000465221"/>
    </source>
</evidence>
<proteinExistence type="predicted"/>
<dbReference type="Proteomes" id="UP000465221">
    <property type="component" value="Unassembled WGS sequence"/>
</dbReference>
<organism evidence="3 4">
    <name type="scientific">Aspergillus udagawae</name>
    <dbReference type="NCBI Taxonomy" id="91492"/>
    <lineage>
        <taxon>Eukaryota</taxon>
        <taxon>Fungi</taxon>
        <taxon>Dikarya</taxon>
        <taxon>Ascomycota</taxon>
        <taxon>Pezizomycotina</taxon>
        <taxon>Eurotiomycetes</taxon>
        <taxon>Eurotiomycetidae</taxon>
        <taxon>Eurotiales</taxon>
        <taxon>Aspergillaceae</taxon>
        <taxon>Aspergillus</taxon>
        <taxon>Aspergillus subgen. Fumigati</taxon>
    </lineage>
</organism>
<feature type="domain" description="Myb-like DNA-binding" evidence="2">
    <location>
        <begin position="46"/>
        <end position="86"/>
    </location>
</feature>
<name>A0A8H3NMB1_9EURO</name>
<dbReference type="Pfam" id="PF22980">
    <property type="entry name" value="Myb_DNA-bind_8"/>
    <property type="match status" value="1"/>
</dbReference>
<comment type="caution">
    <text evidence="3">The sequence shown here is derived from an EMBL/GenBank/DDBJ whole genome shotgun (WGS) entry which is preliminary data.</text>
</comment>
<evidence type="ECO:0000259" key="2">
    <source>
        <dbReference type="Pfam" id="PF22980"/>
    </source>
</evidence>
<feature type="compositionally biased region" description="Low complexity" evidence="1">
    <location>
        <begin position="102"/>
        <end position="112"/>
    </location>
</feature>
<feature type="compositionally biased region" description="Basic and acidic residues" evidence="1">
    <location>
        <begin position="216"/>
        <end position="244"/>
    </location>
</feature>
<feature type="region of interest" description="Disordered" evidence="1">
    <location>
        <begin position="85"/>
        <end position="131"/>
    </location>
</feature>